<evidence type="ECO:0000256" key="4">
    <source>
        <dbReference type="ARBA" id="ARBA00022692"/>
    </source>
</evidence>
<evidence type="ECO:0000313" key="10">
    <source>
        <dbReference type="EMBL" id="BAU17707.1"/>
    </source>
</evidence>
<dbReference type="PANTHER" id="PTHR30069:SF29">
    <property type="entry name" value="HEMOGLOBIN AND HEMOGLOBIN-HAPTOGLOBIN-BINDING PROTEIN 1-RELATED"/>
    <property type="match status" value="1"/>
</dbReference>
<evidence type="ECO:0000256" key="3">
    <source>
        <dbReference type="ARBA" id="ARBA00022452"/>
    </source>
</evidence>
<proteinExistence type="predicted"/>
<dbReference type="SUPFAM" id="SSF56935">
    <property type="entry name" value="Porins"/>
    <property type="match status" value="2"/>
</dbReference>
<reference evidence="10 11" key="1">
    <citation type="journal article" date="2016" name="DNA Res.">
        <title>The complete genome sequencing of Prevotella intermedia strain OMA14 and a subsequent fine-scale, intra-species genomic comparison reveal an unusual amplification of conjugative and mobile transposons and identify a novel Prevotella-lineage-specific repeat.</title>
        <authorList>
            <person name="Naito M."/>
            <person name="Ogura Y."/>
            <person name="Itoh T."/>
            <person name="Shoji M."/>
            <person name="Okamoto M."/>
            <person name="Hayashi T."/>
            <person name="Nakayama K."/>
        </authorList>
    </citation>
    <scope>NUCLEOTIDE SEQUENCE [LARGE SCALE GENOMIC DNA]</scope>
    <source>
        <strain evidence="10 11">OMA14</strain>
    </source>
</reference>
<keyword evidence="7" id="KW-0998">Cell outer membrane</keyword>
<dbReference type="Pfam" id="PF14905">
    <property type="entry name" value="OMP_b-brl_3"/>
    <property type="match status" value="1"/>
</dbReference>
<dbReference type="InterPro" id="IPR008969">
    <property type="entry name" value="CarboxyPept-like_regulatory"/>
</dbReference>
<dbReference type="Gene3D" id="2.40.170.20">
    <property type="entry name" value="TonB-dependent receptor, beta-barrel domain"/>
    <property type="match status" value="1"/>
</dbReference>
<dbReference type="Pfam" id="PF13715">
    <property type="entry name" value="CarbopepD_reg_2"/>
    <property type="match status" value="1"/>
</dbReference>
<dbReference type="GO" id="GO:0015344">
    <property type="term" value="F:siderophore uptake transmembrane transporter activity"/>
    <property type="evidence" value="ECO:0007669"/>
    <property type="project" value="TreeGrafter"/>
</dbReference>
<dbReference type="Gene3D" id="2.60.40.1120">
    <property type="entry name" value="Carboxypeptidase-like, regulatory domain"/>
    <property type="match status" value="1"/>
</dbReference>
<evidence type="ECO:0000256" key="5">
    <source>
        <dbReference type="ARBA" id="ARBA00022729"/>
    </source>
</evidence>
<feature type="signal peptide" evidence="8">
    <location>
        <begin position="1"/>
        <end position="20"/>
    </location>
</feature>
<protein>
    <recommendedName>
        <fullName evidence="9">Outer membrane protein beta-barrel domain-containing protein</fullName>
    </recommendedName>
</protein>
<dbReference type="RefSeq" id="WP_232510331.1">
    <property type="nucleotide sequence ID" value="NZ_AP014597.1"/>
</dbReference>
<sequence length="315" mass="34784">MNKIISFLLLLVLNTTVAFAQGSVKGRVLDKKSNTGLEFINVVIRKEGSDKILKGAITDTEGHFIISDVPNGNYTLTASGMGYKDVVRTFSLTATSPNKNFIALYLSEDAKSLDEVVVTAQRADMKLEVDRKTFSVDQQISNAGGVATDVLENIPSVEVDNEGNVSLRGNSSVEVWIDGLLYQTNFNVAKSTSTGLELTARNRLFRILNLSTSANFYYYKLDGFSFDIDGQTITGQGNSNFTWNARMQASLMLPYDMSVQLTGNYNSRQSLAQGYRSPSGSVDFGFRKSFFNKLLVLSVNCRDLLDTRKWNVSSI</sequence>
<dbReference type="EMBL" id="AP014597">
    <property type="protein sequence ID" value="BAU17707.1"/>
    <property type="molecule type" value="Genomic_DNA"/>
</dbReference>
<gene>
    <name evidence="10" type="ORF">PIOMA14_I_1199</name>
</gene>
<organism evidence="10 11">
    <name type="scientific">Prevotella intermedia</name>
    <dbReference type="NCBI Taxonomy" id="28131"/>
    <lineage>
        <taxon>Bacteria</taxon>
        <taxon>Pseudomonadati</taxon>
        <taxon>Bacteroidota</taxon>
        <taxon>Bacteroidia</taxon>
        <taxon>Bacteroidales</taxon>
        <taxon>Prevotellaceae</taxon>
        <taxon>Prevotella</taxon>
    </lineage>
</organism>
<keyword evidence="4" id="KW-0812">Transmembrane</keyword>
<evidence type="ECO:0000313" key="11">
    <source>
        <dbReference type="Proteomes" id="UP000217431"/>
    </source>
</evidence>
<dbReference type="Proteomes" id="UP000217431">
    <property type="component" value="Chromosome I"/>
</dbReference>
<evidence type="ECO:0000256" key="6">
    <source>
        <dbReference type="ARBA" id="ARBA00023136"/>
    </source>
</evidence>
<dbReference type="PANTHER" id="PTHR30069">
    <property type="entry name" value="TONB-DEPENDENT OUTER MEMBRANE RECEPTOR"/>
    <property type="match status" value="1"/>
</dbReference>
<comment type="subcellular location">
    <subcellularLocation>
        <location evidence="1">Cell outer membrane</location>
        <topology evidence="1">Multi-pass membrane protein</topology>
    </subcellularLocation>
</comment>
<name>A0A0S3UJT9_PREIN</name>
<evidence type="ECO:0000256" key="2">
    <source>
        <dbReference type="ARBA" id="ARBA00022448"/>
    </source>
</evidence>
<keyword evidence="5 8" id="KW-0732">Signal</keyword>
<dbReference type="AlphaFoldDB" id="A0A0S3UJT9"/>
<evidence type="ECO:0000259" key="9">
    <source>
        <dbReference type="Pfam" id="PF14905"/>
    </source>
</evidence>
<evidence type="ECO:0000256" key="7">
    <source>
        <dbReference type="ARBA" id="ARBA00023237"/>
    </source>
</evidence>
<keyword evidence="6" id="KW-0472">Membrane</keyword>
<feature type="domain" description="Outer membrane protein beta-barrel" evidence="9">
    <location>
        <begin position="178"/>
        <end position="314"/>
    </location>
</feature>
<accession>A0A0S3UJT9</accession>
<keyword evidence="2" id="KW-0813">Transport</keyword>
<dbReference type="InterPro" id="IPR039426">
    <property type="entry name" value="TonB-dep_rcpt-like"/>
</dbReference>
<evidence type="ECO:0000256" key="8">
    <source>
        <dbReference type="SAM" id="SignalP"/>
    </source>
</evidence>
<evidence type="ECO:0000256" key="1">
    <source>
        <dbReference type="ARBA" id="ARBA00004571"/>
    </source>
</evidence>
<dbReference type="GO" id="GO:0009279">
    <property type="term" value="C:cell outer membrane"/>
    <property type="evidence" value="ECO:0007669"/>
    <property type="project" value="UniProtKB-SubCell"/>
</dbReference>
<feature type="chain" id="PRO_5006619923" description="Outer membrane protein beta-barrel domain-containing protein" evidence="8">
    <location>
        <begin position="21"/>
        <end position="315"/>
    </location>
</feature>
<dbReference type="GO" id="GO:0044718">
    <property type="term" value="P:siderophore transmembrane transport"/>
    <property type="evidence" value="ECO:0007669"/>
    <property type="project" value="TreeGrafter"/>
</dbReference>
<dbReference type="SUPFAM" id="SSF49464">
    <property type="entry name" value="Carboxypeptidase regulatory domain-like"/>
    <property type="match status" value="1"/>
</dbReference>
<keyword evidence="3" id="KW-1134">Transmembrane beta strand</keyword>
<dbReference type="InterPro" id="IPR041700">
    <property type="entry name" value="OMP_b-brl_3"/>
</dbReference>
<dbReference type="InterPro" id="IPR036942">
    <property type="entry name" value="Beta-barrel_TonB_sf"/>
</dbReference>